<protein>
    <submittedName>
        <fullName evidence="2">Uncharacterized protein</fullName>
    </submittedName>
</protein>
<name>A0ABR3BXY5_9PEZI</name>
<feature type="compositionally biased region" description="Basic and acidic residues" evidence="1">
    <location>
        <begin position="114"/>
        <end position="130"/>
    </location>
</feature>
<reference evidence="2 3" key="1">
    <citation type="submission" date="2024-02" db="EMBL/GenBank/DDBJ databases">
        <title>De novo assembly and annotation of 12 fungi associated with fruit tree decline syndrome in Ontario, Canada.</title>
        <authorList>
            <person name="Sulman M."/>
            <person name="Ellouze W."/>
            <person name="Ilyukhin E."/>
        </authorList>
    </citation>
    <scope>NUCLEOTIDE SEQUENCE [LARGE SCALE GENOMIC DNA]</scope>
    <source>
        <strain evidence="2 3">FDS-637</strain>
    </source>
</reference>
<dbReference type="Proteomes" id="UP001430584">
    <property type="component" value="Unassembled WGS sequence"/>
</dbReference>
<dbReference type="GeneID" id="92014305"/>
<sequence>MEARRDGLQQENERLRSVIVSLQGTIGAVYGGSVGSGGGGVLGSLGGGGRGRGGGSVLSGGYKAPDDSCEGGGRGRRARGGAGAEGDAAAPPVLSVLPTRRPTRDGGESLADGGHGEDDGRDGDGEYGDRDGRDRLLSFAATWNLVQAHPGVRDGRVDLADMWERLKADGVPQPTGYMFRRSVVEAVLAFDDDDGYGKRQFVIL</sequence>
<evidence type="ECO:0000313" key="3">
    <source>
        <dbReference type="Proteomes" id="UP001430584"/>
    </source>
</evidence>
<keyword evidence="3" id="KW-1185">Reference proteome</keyword>
<accession>A0ABR3BXY5</accession>
<feature type="compositionally biased region" description="Gly residues" evidence="1">
    <location>
        <begin position="49"/>
        <end position="58"/>
    </location>
</feature>
<dbReference type="EMBL" id="JAJVCZ030000012">
    <property type="protein sequence ID" value="KAL0253248.1"/>
    <property type="molecule type" value="Genomic_DNA"/>
</dbReference>
<proteinExistence type="predicted"/>
<organism evidence="2 3">
    <name type="scientific">Diplodia seriata</name>
    <dbReference type="NCBI Taxonomy" id="420778"/>
    <lineage>
        <taxon>Eukaryota</taxon>
        <taxon>Fungi</taxon>
        <taxon>Dikarya</taxon>
        <taxon>Ascomycota</taxon>
        <taxon>Pezizomycotina</taxon>
        <taxon>Dothideomycetes</taxon>
        <taxon>Dothideomycetes incertae sedis</taxon>
        <taxon>Botryosphaeriales</taxon>
        <taxon>Botryosphaeriaceae</taxon>
        <taxon>Diplodia</taxon>
    </lineage>
</organism>
<gene>
    <name evidence="2" type="ORF">SLS55_010220</name>
</gene>
<comment type="caution">
    <text evidence="2">The sequence shown here is derived from an EMBL/GenBank/DDBJ whole genome shotgun (WGS) entry which is preliminary data.</text>
</comment>
<dbReference type="RefSeq" id="XP_066627892.1">
    <property type="nucleotide sequence ID" value="XM_066781609.1"/>
</dbReference>
<evidence type="ECO:0000313" key="2">
    <source>
        <dbReference type="EMBL" id="KAL0253248.1"/>
    </source>
</evidence>
<feature type="region of interest" description="Disordered" evidence="1">
    <location>
        <begin position="49"/>
        <end position="130"/>
    </location>
</feature>
<evidence type="ECO:0000256" key="1">
    <source>
        <dbReference type="SAM" id="MobiDB-lite"/>
    </source>
</evidence>